<name>A0A1G4WJL1_9MYCO</name>
<evidence type="ECO:0000256" key="2">
    <source>
        <dbReference type="ARBA" id="ARBA00023163"/>
    </source>
</evidence>
<evidence type="ECO:0000313" key="4">
    <source>
        <dbReference type="EMBL" id="QNJ93521.1"/>
    </source>
</evidence>
<dbReference type="STRING" id="1502745.SAMN02799620_03629"/>
<proteinExistence type="predicted"/>
<accession>A0A1G4WJL1</accession>
<dbReference type="SUPFAM" id="SSF48498">
    <property type="entry name" value="Tetracyclin repressor-like, C-terminal domain"/>
    <property type="match status" value="1"/>
</dbReference>
<protein>
    <submittedName>
        <fullName evidence="4">TetR/AcrR family transcriptional regulator C-terminal ligand-binding domain-containing protein</fullName>
    </submittedName>
    <submittedName>
        <fullName evidence="5">Transcriptional repressor C-terminal</fullName>
    </submittedName>
</protein>
<gene>
    <name evidence="4" type="ORF">HZU40_04025</name>
    <name evidence="5" type="ORF">SAMN02799620_03629</name>
</gene>
<evidence type="ECO:0000256" key="1">
    <source>
        <dbReference type="ARBA" id="ARBA00023015"/>
    </source>
</evidence>
<keyword evidence="2" id="KW-0804">Transcription</keyword>
<organism evidence="5 6">
    <name type="scientific">Mycolicibacterium fluoranthenivorans</name>
    <dbReference type="NCBI Taxonomy" id="258505"/>
    <lineage>
        <taxon>Bacteria</taxon>
        <taxon>Bacillati</taxon>
        <taxon>Actinomycetota</taxon>
        <taxon>Actinomycetes</taxon>
        <taxon>Mycobacteriales</taxon>
        <taxon>Mycobacteriaceae</taxon>
        <taxon>Mycolicibacterium</taxon>
    </lineage>
</organism>
<dbReference type="EMBL" id="CP059894">
    <property type="protein sequence ID" value="QNJ93521.1"/>
    <property type="molecule type" value="Genomic_DNA"/>
</dbReference>
<evidence type="ECO:0000259" key="3">
    <source>
        <dbReference type="Pfam" id="PF16859"/>
    </source>
</evidence>
<reference evidence="5" key="1">
    <citation type="submission" date="2016-10" db="EMBL/GenBank/DDBJ databases">
        <authorList>
            <person name="de Groot N.N."/>
        </authorList>
    </citation>
    <scope>NUCLEOTIDE SEQUENCE [LARGE SCALE GENOMIC DNA]</scope>
    <source>
        <strain evidence="5">UNC267MFSha1.1M11</strain>
    </source>
</reference>
<evidence type="ECO:0000313" key="7">
    <source>
        <dbReference type="Proteomes" id="UP000515498"/>
    </source>
</evidence>
<dbReference type="KEGG" id="mflu:HZU40_04025"/>
<dbReference type="Proteomes" id="UP000515498">
    <property type="component" value="Chromosome"/>
</dbReference>
<reference evidence="6" key="2">
    <citation type="submission" date="2016-10" db="EMBL/GenBank/DDBJ databases">
        <authorList>
            <person name="Varghese N."/>
            <person name="Submissions S."/>
        </authorList>
    </citation>
    <scope>NUCLEOTIDE SEQUENCE [LARGE SCALE GENOMIC DNA]</scope>
    <source>
        <strain evidence="6">UNC267MFSha1.1M11</strain>
    </source>
</reference>
<keyword evidence="1" id="KW-0805">Transcription regulation</keyword>
<evidence type="ECO:0000313" key="5">
    <source>
        <dbReference type="EMBL" id="SCX24210.1"/>
    </source>
</evidence>
<dbReference type="Proteomes" id="UP000199707">
    <property type="component" value="Unassembled WGS sequence"/>
</dbReference>
<sequence length="200" mass="22179">MGEFAKGGLLLSAIETEGLTPEFRELVHAAARQELTKWGIDRFSIVALADRNGLPVDEILEFWTDEAALIMDVLLDGAGREAAPPDTGSLRDDLYALAVGMAAYLGSDQGHQIQGSHLIGEPFLDGIEIRRTLWRVRVQRLGIVFTRARDRGELRDGIEPAVVLEMLLAPINMRALFTGEPIDEQYCRLMADLVWHAVRS</sequence>
<dbReference type="AlphaFoldDB" id="A0A1G4WJL1"/>
<feature type="domain" description="Tetracyclin repressor-like C-terminal" evidence="3">
    <location>
        <begin position="84"/>
        <end position="194"/>
    </location>
</feature>
<dbReference type="InterPro" id="IPR011075">
    <property type="entry name" value="TetR_C"/>
</dbReference>
<dbReference type="Pfam" id="PF16859">
    <property type="entry name" value="TetR_C_11"/>
    <property type="match status" value="1"/>
</dbReference>
<dbReference type="EMBL" id="FMUB01000007">
    <property type="protein sequence ID" value="SCX24210.1"/>
    <property type="molecule type" value="Genomic_DNA"/>
</dbReference>
<evidence type="ECO:0000313" key="6">
    <source>
        <dbReference type="Proteomes" id="UP000199707"/>
    </source>
</evidence>
<reference evidence="4 7" key="3">
    <citation type="submission" date="2020-07" db="EMBL/GenBank/DDBJ databases">
        <title>Draft genome sequence of four isobutane-metabolizing strains capable of cometabolically degrading diverse ether contaminants.</title>
        <authorList>
            <person name="Chen W."/>
            <person name="Faulkner N."/>
            <person name="Smith C."/>
            <person name="Hyman M."/>
        </authorList>
    </citation>
    <scope>NUCLEOTIDE SEQUENCE [LARGE SCALE GENOMIC DNA]</scope>
    <source>
        <strain evidence="4 7">2A</strain>
    </source>
</reference>
<dbReference type="InterPro" id="IPR036271">
    <property type="entry name" value="Tet_transcr_reg_TetR-rel_C_sf"/>
</dbReference>
<dbReference type="Gene3D" id="1.10.357.10">
    <property type="entry name" value="Tetracycline Repressor, domain 2"/>
    <property type="match status" value="1"/>
</dbReference>